<feature type="region of interest" description="Disordered" evidence="2">
    <location>
        <begin position="631"/>
        <end position="652"/>
    </location>
</feature>
<gene>
    <name evidence="3" type="ORF">ASTO00021_LOCUS1017</name>
</gene>
<sequence>MDTVKAELHALKYDLHRLRYLHKVALEEYYLPRSENYQFRFISTSRKRAKTQDGSSLKTKIFSILGAKDVLIDNIAGVAKAEISCPTLPSGSKECPRFRLWTASPLLIKARVIGFKYVQDCHSQSPTIHDFENLSLEAEIKINICFDYSARRGLWLKPVQHAQVCKVSRLSTHMMSITDQLLRTIVNSMLPPLLLKLIQRYLPPELGKILHMEQSKNEAGQTKFDPNLRVLLEMRFKVTGWPALKDWDTNLVSTENSGSTCSRRKRILKRLNFSEDQLRSLQRAIHSLSKTKTKMQFWRSKGVISQPLTLKDLLNIHELLVDKNDAQNIFQKSKSVRGHFSKSKTLMQELQAYIDAENNSSRINPWRLDALMKQLGDIRLKPLAVEIDISDVDIAVDVDKMVLQLKSFLWRIAKARHNTGGTAGNRVRNLNRFDTLGHELKKIHQISNVLNFCLESFKSFVQSSKVLVTGAFTGGKCPAYELCIKDLDVAGVTDAMLVNFRLGGQLPTLIKYVDSFLRRLGVDVCQNSNEAEKKFTSDVFSRAKEEIMTNLDLFQFFFEISTATIGENKLSLLNDEDVNVDDDAWLTNKKPLILSIRGKRGDPRPPLSLHVRGTVVETLDLIQGKVKKNAFVPEKPGDSGKHNDDDQVTEGNGSGNGIEVYEICMQLVHNQGIIFPALPTEILAQFTVKQQQSHAFYLARLILLNAISSFPGSSKSTSNSNNSGFVVFSASRKISLAQFENLVLLSGELFYLSELLTEDDPLFSNATPSTRNLMKGQNEGDHHIHHDSLHTDATDSNESESEDETGEAIEEAAN</sequence>
<proteinExistence type="predicted"/>
<name>A0A7S3PF12_9STRA</name>
<evidence type="ECO:0000256" key="2">
    <source>
        <dbReference type="SAM" id="MobiDB-lite"/>
    </source>
</evidence>
<feature type="compositionally biased region" description="Basic and acidic residues" evidence="2">
    <location>
        <begin position="778"/>
        <end position="793"/>
    </location>
</feature>
<organism evidence="3">
    <name type="scientific">Aplanochytrium stocchinoi</name>
    <dbReference type="NCBI Taxonomy" id="215587"/>
    <lineage>
        <taxon>Eukaryota</taxon>
        <taxon>Sar</taxon>
        <taxon>Stramenopiles</taxon>
        <taxon>Bigyra</taxon>
        <taxon>Labyrinthulomycetes</taxon>
        <taxon>Thraustochytrida</taxon>
        <taxon>Thraustochytriidae</taxon>
        <taxon>Aplanochytrium</taxon>
    </lineage>
</organism>
<dbReference type="EMBL" id="HBIN01001646">
    <property type="protein sequence ID" value="CAE0430655.1"/>
    <property type="molecule type" value="Transcribed_RNA"/>
</dbReference>
<evidence type="ECO:0000256" key="1">
    <source>
        <dbReference type="SAM" id="Coils"/>
    </source>
</evidence>
<feature type="region of interest" description="Disordered" evidence="2">
    <location>
        <begin position="767"/>
        <end position="814"/>
    </location>
</feature>
<reference evidence="3" key="1">
    <citation type="submission" date="2021-01" db="EMBL/GenBank/DDBJ databases">
        <authorList>
            <person name="Corre E."/>
            <person name="Pelletier E."/>
            <person name="Niang G."/>
            <person name="Scheremetjew M."/>
            <person name="Finn R."/>
            <person name="Kale V."/>
            <person name="Holt S."/>
            <person name="Cochrane G."/>
            <person name="Meng A."/>
            <person name="Brown T."/>
            <person name="Cohen L."/>
        </authorList>
    </citation>
    <scope>NUCLEOTIDE SEQUENCE</scope>
    <source>
        <strain evidence="3">GSBS06</strain>
    </source>
</reference>
<evidence type="ECO:0000313" key="3">
    <source>
        <dbReference type="EMBL" id="CAE0430655.1"/>
    </source>
</evidence>
<feature type="compositionally biased region" description="Acidic residues" evidence="2">
    <location>
        <begin position="795"/>
        <end position="814"/>
    </location>
</feature>
<feature type="coiled-coil region" evidence="1">
    <location>
        <begin position="264"/>
        <end position="291"/>
    </location>
</feature>
<keyword evidence="1" id="KW-0175">Coiled coil</keyword>
<dbReference type="AlphaFoldDB" id="A0A7S3PF12"/>
<accession>A0A7S3PF12</accession>
<feature type="compositionally biased region" description="Basic and acidic residues" evidence="2">
    <location>
        <begin position="635"/>
        <end position="645"/>
    </location>
</feature>
<protein>
    <submittedName>
        <fullName evidence="3">Uncharacterized protein</fullName>
    </submittedName>
</protein>